<proteinExistence type="predicted"/>
<dbReference type="AlphaFoldDB" id="A0A264VXV3"/>
<protein>
    <submittedName>
        <fullName evidence="1">Uncharacterized protein</fullName>
    </submittedName>
</protein>
<organism evidence="1 2">
    <name type="scientific">Providencia rettgeri</name>
    <dbReference type="NCBI Taxonomy" id="587"/>
    <lineage>
        <taxon>Bacteria</taxon>
        <taxon>Pseudomonadati</taxon>
        <taxon>Pseudomonadota</taxon>
        <taxon>Gammaproteobacteria</taxon>
        <taxon>Enterobacterales</taxon>
        <taxon>Morganellaceae</taxon>
        <taxon>Providencia</taxon>
    </lineage>
</organism>
<dbReference type="RefSeq" id="WP_094960717.1">
    <property type="nucleotide sequence ID" value="NZ_NOWC01000002.1"/>
</dbReference>
<reference evidence="1 2" key="1">
    <citation type="submission" date="2017-07" db="EMBL/GenBank/DDBJ databases">
        <title>blaIMP-27 on transferable plasmids in Proteus mirabilis and Providencia rettgeri.</title>
        <authorList>
            <person name="Potter R."/>
        </authorList>
    </citation>
    <scope>NUCLEOTIDE SEQUENCE [LARGE SCALE GENOMIC DNA]</scope>
    <source>
        <strain evidence="1 2">PR1</strain>
    </source>
</reference>
<comment type="caution">
    <text evidence="1">The sequence shown here is derived from an EMBL/GenBank/DDBJ whole genome shotgun (WGS) entry which is preliminary data.</text>
</comment>
<gene>
    <name evidence="1" type="ORF">CHI95_03015</name>
</gene>
<evidence type="ECO:0000313" key="1">
    <source>
        <dbReference type="EMBL" id="OZS76160.1"/>
    </source>
</evidence>
<dbReference type="EMBL" id="NOWC01000002">
    <property type="protein sequence ID" value="OZS76160.1"/>
    <property type="molecule type" value="Genomic_DNA"/>
</dbReference>
<name>A0A264VXV3_PRORE</name>
<accession>A0A264VXV3</accession>
<evidence type="ECO:0000313" key="2">
    <source>
        <dbReference type="Proteomes" id="UP000216001"/>
    </source>
</evidence>
<dbReference type="Proteomes" id="UP000216001">
    <property type="component" value="Unassembled WGS sequence"/>
</dbReference>
<sequence length="68" mass="8075">MKKHEKTTQLRLLDEAKEINEEIQSLMFPILTAVENEAESDTYFMLRAVSRLLKNQFIEFERIEGVMK</sequence>